<keyword evidence="2" id="KW-1185">Reference proteome</keyword>
<accession>A0A0P0YB00</accession>
<dbReference type="Proteomes" id="UP000059680">
    <property type="component" value="Chromosome 12"/>
</dbReference>
<dbReference type="AlphaFoldDB" id="A0A0P0YB00"/>
<evidence type="ECO:0000313" key="2">
    <source>
        <dbReference type="Proteomes" id="UP000059680"/>
    </source>
</evidence>
<reference evidence="1 2" key="2">
    <citation type="journal article" date="2013" name="Plant Cell Physiol.">
        <title>Rice Annotation Project Database (RAP-DB): an integrative and interactive database for rice genomics.</title>
        <authorList>
            <person name="Sakai H."/>
            <person name="Lee S.S."/>
            <person name="Tanaka T."/>
            <person name="Numa H."/>
            <person name="Kim J."/>
            <person name="Kawahara Y."/>
            <person name="Wakimoto H."/>
            <person name="Yang C.C."/>
            <person name="Iwamoto M."/>
            <person name="Abe T."/>
            <person name="Yamada Y."/>
            <person name="Muto A."/>
            <person name="Inokuchi H."/>
            <person name="Ikemura T."/>
            <person name="Matsumoto T."/>
            <person name="Sasaki T."/>
            <person name="Itoh T."/>
        </authorList>
    </citation>
    <scope>NUCLEOTIDE SEQUENCE [LARGE SCALE GENOMIC DNA]</scope>
    <source>
        <strain evidence="2">cv. Nipponbare</strain>
    </source>
</reference>
<dbReference type="InParanoid" id="A0A0P0YB00"/>
<protein>
    <submittedName>
        <fullName evidence="1">Os12g0495575 protein</fullName>
    </submittedName>
</protein>
<reference evidence="2" key="1">
    <citation type="journal article" date="2005" name="Nature">
        <title>The map-based sequence of the rice genome.</title>
        <authorList>
            <consortium name="International rice genome sequencing project (IRGSP)"/>
            <person name="Matsumoto T."/>
            <person name="Wu J."/>
            <person name="Kanamori H."/>
            <person name="Katayose Y."/>
            <person name="Fujisawa M."/>
            <person name="Namiki N."/>
            <person name="Mizuno H."/>
            <person name="Yamamoto K."/>
            <person name="Antonio B.A."/>
            <person name="Baba T."/>
            <person name="Sakata K."/>
            <person name="Nagamura Y."/>
            <person name="Aoki H."/>
            <person name="Arikawa K."/>
            <person name="Arita K."/>
            <person name="Bito T."/>
            <person name="Chiden Y."/>
            <person name="Fujitsuka N."/>
            <person name="Fukunaka R."/>
            <person name="Hamada M."/>
            <person name="Harada C."/>
            <person name="Hayashi A."/>
            <person name="Hijishita S."/>
            <person name="Honda M."/>
            <person name="Hosokawa S."/>
            <person name="Ichikawa Y."/>
            <person name="Idonuma A."/>
            <person name="Iijima M."/>
            <person name="Ikeda M."/>
            <person name="Ikeno M."/>
            <person name="Ito K."/>
            <person name="Ito S."/>
            <person name="Ito T."/>
            <person name="Ito Y."/>
            <person name="Ito Y."/>
            <person name="Iwabuchi A."/>
            <person name="Kamiya K."/>
            <person name="Karasawa W."/>
            <person name="Kurita K."/>
            <person name="Katagiri S."/>
            <person name="Kikuta A."/>
            <person name="Kobayashi H."/>
            <person name="Kobayashi N."/>
            <person name="Machita K."/>
            <person name="Maehara T."/>
            <person name="Masukawa M."/>
            <person name="Mizubayashi T."/>
            <person name="Mukai Y."/>
            <person name="Nagasaki H."/>
            <person name="Nagata Y."/>
            <person name="Naito S."/>
            <person name="Nakashima M."/>
            <person name="Nakama Y."/>
            <person name="Nakamichi Y."/>
            <person name="Nakamura M."/>
            <person name="Meguro A."/>
            <person name="Negishi M."/>
            <person name="Ohta I."/>
            <person name="Ohta T."/>
            <person name="Okamoto M."/>
            <person name="Ono N."/>
            <person name="Saji S."/>
            <person name="Sakaguchi M."/>
            <person name="Sakai K."/>
            <person name="Shibata M."/>
            <person name="Shimokawa T."/>
            <person name="Song J."/>
            <person name="Takazaki Y."/>
            <person name="Terasawa K."/>
            <person name="Tsugane M."/>
            <person name="Tsuji K."/>
            <person name="Ueda S."/>
            <person name="Waki K."/>
            <person name="Yamagata H."/>
            <person name="Yamamoto M."/>
            <person name="Yamamoto S."/>
            <person name="Yamane H."/>
            <person name="Yoshiki S."/>
            <person name="Yoshihara R."/>
            <person name="Yukawa K."/>
            <person name="Zhong H."/>
            <person name="Yano M."/>
            <person name="Yuan Q."/>
            <person name="Ouyang S."/>
            <person name="Liu J."/>
            <person name="Jones K.M."/>
            <person name="Gansberger K."/>
            <person name="Moffat K."/>
            <person name="Hill J."/>
            <person name="Bera J."/>
            <person name="Fadrosh D."/>
            <person name="Jin S."/>
            <person name="Johri S."/>
            <person name="Kim M."/>
            <person name="Overton L."/>
            <person name="Reardon M."/>
            <person name="Tsitrin T."/>
            <person name="Vuong H."/>
            <person name="Weaver B."/>
            <person name="Ciecko A."/>
            <person name="Tallon L."/>
            <person name="Jackson J."/>
            <person name="Pai G."/>
            <person name="Aken S.V."/>
            <person name="Utterback T."/>
            <person name="Reidmuller S."/>
            <person name="Feldblyum T."/>
            <person name="Hsiao J."/>
            <person name="Zismann V."/>
            <person name="Iobst S."/>
            <person name="de Vazeille A.R."/>
            <person name="Buell C.R."/>
            <person name="Ying K."/>
            <person name="Li Y."/>
            <person name="Lu T."/>
            <person name="Huang Y."/>
            <person name="Zhao Q."/>
            <person name="Feng Q."/>
            <person name="Zhang L."/>
            <person name="Zhu J."/>
            <person name="Weng Q."/>
            <person name="Mu J."/>
            <person name="Lu Y."/>
            <person name="Fan D."/>
            <person name="Liu Y."/>
            <person name="Guan J."/>
            <person name="Zhang Y."/>
            <person name="Yu S."/>
            <person name="Liu X."/>
            <person name="Zhang Y."/>
            <person name="Hong G."/>
            <person name="Han B."/>
            <person name="Choisne N."/>
            <person name="Demange N."/>
            <person name="Orjeda G."/>
            <person name="Samain S."/>
            <person name="Cattolico L."/>
            <person name="Pelletier E."/>
            <person name="Couloux A."/>
            <person name="Segurens B."/>
            <person name="Wincker P."/>
            <person name="D'Hont A."/>
            <person name="Scarpelli C."/>
            <person name="Weissenbach J."/>
            <person name="Salanoubat M."/>
            <person name="Quetier F."/>
            <person name="Yu Y."/>
            <person name="Kim H.R."/>
            <person name="Rambo T."/>
            <person name="Currie J."/>
            <person name="Collura K."/>
            <person name="Luo M."/>
            <person name="Yang T."/>
            <person name="Ammiraju J.S.S."/>
            <person name="Engler F."/>
            <person name="Soderlund C."/>
            <person name="Wing R.A."/>
            <person name="Palmer L.E."/>
            <person name="de la Bastide M."/>
            <person name="Spiegel L."/>
            <person name="Nascimento L."/>
            <person name="Zutavern T."/>
            <person name="O'Shaughnessy A."/>
            <person name="Dike S."/>
            <person name="Dedhia N."/>
            <person name="Preston R."/>
            <person name="Balija V."/>
            <person name="McCombie W.R."/>
            <person name="Chow T."/>
            <person name="Chen H."/>
            <person name="Chung M."/>
            <person name="Chen C."/>
            <person name="Shaw J."/>
            <person name="Wu H."/>
            <person name="Hsiao K."/>
            <person name="Chao Y."/>
            <person name="Chu M."/>
            <person name="Cheng C."/>
            <person name="Hour A."/>
            <person name="Lee P."/>
            <person name="Lin S."/>
            <person name="Lin Y."/>
            <person name="Liou J."/>
            <person name="Liu S."/>
            <person name="Hsing Y."/>
            <person name="Raghuvanshi S."/>
            <person name="Mohanty A."/>
            <person name="Bharti A.K."/>
            <person name="Gaur A."/>
            <person name="Gupta V."/>
            <person name="Kumar D."/>
            <person name="Ravi V."/>
            <person name="Vij S."/>
            <person name="Kapur A."/>
            <person name="Khurana P."/>
            <person name="Khurana P."/>
            <person name="Khurana J.P."/>
            <person name="Tyagi A.K."/>
            <person name="Gaikwad K."/>
            <person name="Singh A."/>
            <person name="Dalal V."/>
            <person name="Srivastava S."/>
            <person name="Dixit A."/>
            <person name="Pal A.K."/>
            <person name="Ghazi I.A."/>
            <person name="Yadav M."/>
            <person name="Pandit A."/>
            <person name="Bhargava A."/>
            <person name="Sureshbabu K."/>
            <person name="Batra K."/>
            <person name="Sharma T.R."/>
            <person name="Mohapatra T."/>
            <person name="Singh N.K."/>
            <person name="Messing J."/>
            <person name="Nelson A.B."/>
            <person name="Fuks G."/>
            <person name="Kavchok S."/>
            <person name="Keizer G."/>
            <person name="Linton E."/>
            <person name="Llaca V."/>
            <person name="Song R."/>
            <person name="Tanyolac B."/>
            <person name="Young S."/>
            <person name="Ho-Il K."/>
            <person name="Hahn J.H."/>
            <person name="Sangsakoo G."/>
            <person name="Vanavichit A."/>
            <person name="de Mattos Luiz.A.T."/>
            <person name="Zimmer P.D."/>
            <person name="Malone G."/>
            <person name="Dellagostin O."/>
            <person name="de Oliveira A.C."/>
            <person name="Bevan M."/>
            <person name="Bancroft I."/>
            <person name="Minx P."/>
            <person name="Cordum H."/>
            <person name="Wilson R."/>
            <person name="Cheng Z."/>
            <person name="Jin W."/>
            <person name="Jiang J."/>
            <person name="Leong S.A."/>
            <person name="Iwama H."/>
            <person name="Gojobori T."/>
            <person name="Itoh T."/>
            <person name="Niimura Y."/>
            <person name="Fujii Y."/>
            <person name="Habara T."/>
            <person name="Sakai H."/>
            <person name="Sato Y."/>
            <person name="Wilson G."/>
            <person name="Kumar K."/>
            <person name="McCouch S."/>
            <person name="Juretic N."/>
            <person name="Hoen D."/>
            <person name="Wright S."/>
            <person name="Bruskiewich R."/>
            <person name="Bureau T."/>
            <person name="Miyao A."/>
            <person name="Hirochika H."/>
            <person name="Nishikawa T."/>
            <person name="Kadowaki K."/>
            <person name="Sugiura M."/>
            <person name="Burr B."/>
            <person name="Sasaki T."/>
        </authorList>
    </citation>
    <scope>NUCLEOTIDE SEQUENCE [LARGE SCALE GENOMIC DNA]</scope>
    <source>
        <strain evidence="2">cv. Nipponbare</strain>
    </source>
</reference>
<gene>
    <name evidence="1" type="ordered locus">Os12g0495575</name>
    <name evidence="1" type="ORF">OSNPB_120495575</name>
</gene>
<dbReference type="EMBL" id="AP014968">
    <property type="protein sequence ID" value="BAT17221.1"/>
    <property type="molecule type" value="Genomic_DNA"/>
</dbReference>
<sequence>MSLGPDTHPRRRPSPAALHSHPRAFLLYLGVPQPTCQAVPGFPQLEEGEFVANGSSDLIDSMGALLPKQSKADAAQPARGTRIPPSAEAFAADLGAQRLVFSKSTSQLKLGEATSSSPVQNLLPKPTGQAANLDLSRMDRSLYSTVLRKDPQPAAISHRPSFRISQPPSKILQSQAPRATNQLRDVQPPVTSRLPLQARLKPPVFSRLGEERRVERVTAQRLSEQSASQPSTDWHLVKPKYWWRKCESPIPHAFNPRNNPSDEHSRRLRFLTHMEGKCFHCQVQSIGCKTAEIPSAVGSV</sequence>
<name>A0A0P0YB00_ORYSJ</name>
<reference evidence="1 2" key="3">
    <citation type="journal article" date="2013" name="Rice">
        <title>Improvement of the Oryza sativa Nipponbare reference genome using next generation sequence and optical map data.</title>
        <authorList>
            <person name="Kawahara Y."/>
            <person name="de la Bastide M."/>
            <person name="Hamilton J.P."/>
            <person name="Kanamori H."/>
            <person name="McCombie W.R."/>
            <person name="Ouyang S."/>
            <person name="Schwartz D.C."/>
            <person name="Tanaka T."/>
            <person name="Wu J."/>
            <person name="Zhou S."/>
            <person name="Childs K.L."/>
            <person name="Davidson R.M."/>
            <person name="Lin H."/>
            <person name="Quesada-Ocampo L."/>
            <person name="Vaillancourt B."/>
            <person name="Sakai H."/>
            <person name="Lee S.S."/>
            <person name="Kim J."/>
            <person name="Numa H."/>
            <person name="Itoh T."/>
            <person name="Buell C.R."/>
            <person name="Matsumoto T."/>
        </authorList>
    </citation>
    <scope>NUCLEOTIDE SEQUENCE [LARGE SCALE GENOMIC DNA]</scope>
    <source>
        <strain evidence="2">cv. Nipponbare</strain>
    </source>
</reference>
<evidence type="ECO:0000313" key="1">
    <source>
        <dbReference type="EMBL" id="BAT17221.1"/>
    </source>
</evidence>
<dbReference type="PaxDb" id="39947-A0A0P0YB00"/>
<proteinExistence type="predicted"/>
<organism evidence="1 2">
    <name type="scientific">Oryza sativa subsp. japonica</name>
    <name type="common">Rice</name>
    <dbReference type="NCBI Taxonomy" id="39947"/>
    <lineage>
        <taxon>Eukaryota</taxon>
        <taxon>Viridiplantae</taxon>
        <taxon>Streptophyta</taxon>
        <taxon>Embryophyta</taxon>
        <taxon>Tracheophyta</taxon>
        <taxon>Spermatophyta</taxon>
        <taxon>Magnoliopsida</taxon>
        <taxon>Liliopsida</taxon>
        <taxon>Poales</taxon>
        <taxon>Poaceae</taxon>
        <taxon>BOP clade</taxon>
        <taxon>Oryzoideae</taxon>
        <taxon>Oryzeae</taxon>
        <taxon>Oryzinae</taxon>
        <taxon>Oryza</taxon>
        <taxon>Oryza sativa</taxon>
    </lineage>
</organism>